<reference evidence="3" key="1">
    <citation type="submission" date="2022-04" db="EMBL/GenBank/DDBJ databases">
        <title>A functionally conserved STORR gene fusion in Papaver species that diverged 16.8 million years ago.</title>
        <authorList>
            <person name="Catania T."/>
        </authorList>
    </citation>
    <scope>NUCLEOTIDE SEQUENCE</scope>
    <source>
        <strain evidence="3">S-188037</strain>
    </source>
</reference>
<dbReference type="InterPro" id="IPR011344">
    <property type="entry name" value="ssDNA-bd"/>
</dbReference>
<dbReference type="EMBL" id="JAJJMB010009331">
    <property type="protein sequence ID" value="KAI3914335.1"/>
    <property type="molecule type" value="Genomic_DNA"/>
</dbReference>
<keyword evidence="1" id="KW-0238">DNA-binding</keyword>
<dbReference type="GO" id="GO:0042645">
    <property type="term" value="C:mitochondrial nucleoid"/>
    <property type="evidence" value="ECO:0007669"/>
    <property type="project" value="TreeGrafter"/>
</dbReference>
<dbReference type="GO" id="GO:0003697">
    <property type="term" value="F:single-stranded DNA binding"/>
    <property type="evidence" value="ECO:0007669"/>
    <property type="project" value="InterPro"/>
</dbReference>
<dbReference type="GO" id="GO:0006264">
    <property type="term" value="P:mitochondrial DNA replication"/>
    <property type="evidence" value="ECO:0007669"/>
    <property type="project" value="TreeGrafter"/>
</dbReference>
<name>A0AAD4SP36_9MAGN</name>
<accession>A0AAD4SP36</accession>
<dbReference type="InterPro" id="IPR000424">
    <property type="entry name" value="Primosome_PriB/ssb"/>
</dbReference>
<dbReference type="Proteomes" id="UP001202328">
    <property type="component" value="Unassembled WGS sequence"/>
</dbReference>
<proteinExistence type="predicted"/>
<dbReference type="AlphaFoldDB" id="A0AAD4SP36"/>
<gene>
    <name evidence="3" type="ORF">MKW98_014942</name>
</gene>
<evidence type="ECO:0000313" key="3">
    <source>
        <dbReference type="EMBL" id="KAI3914335.1"/>
    </source>
</evidence>
<evidence type="ECO:0000256" key="1">
    <source>
        <dbReference type="PROSITE-ProRule" id="PRU00252"/>
    </source>
</evidence>
<dbReference type="PANTHER" id="PTHR10302">
    <property type="entry name" value="SINGLE-STRANDED DNA-BINDING PROTEIN"/>
    <property type="match status" value="1"/>
</dbReference>
<protein>
    <submittedName>
        <fullName evidence="3">Uncharacterized protein</fullName>
    </submittedName>
</protein>
<comment type="caution">
    <text evidence="3">The sequence shown here is derived from an EMBL/GenBank/DDBJ whole genome shotgun (WGS) entry which is preliminary data.</text>
</comment>
<evidence type="ECO:0000256" key="2">
    <source>
        <dbReference type="SAM" id="MobiDB-lite"/>
    </source>
</evidence>
<keyword evidence="4" id="KW-1185">Reference proteome</keyword>
<feature type="compositionally biased region" description="Basic and acidic residues" evidence="2">
    <location>
        <begin position="293"/>
        <end position="303"/>
    </location>
</feature>
<feature type="region of interest" description="Disordered" evidence="2">
    <location>
        <begin position="274"/>
        <end position="305"/>
    </location>
</feature>
<evidence type="ECO:0000313" key="4">
    <source>
        <dbReference type="Proteomes" id="UP001202328"/>
    </source>
</evidence>
<feature type="compositionally biased region" description="Low complexity" evidence="2">
    <location>
        <begin position="277"/>
        <end position="292"/>
    </location>
</feature>
<dbReference type="PANTHER" id="PTHR10302:SF23">
    <property type="entry name" value="PROTEIN OSB4, CHLOROPLASTIC"/>
    <property type="match status" value="1"/>
</dbReference>
<organism evidence="3 4">
    <name type="scientific">Papaver atlanticum</name>
    <dbReference type="NCBI Taxonomy" id="357466"/>
    <lineage>
        <taxon>Eukaryota</taxon>
        <taxon>Viridiplantae</taxon>
        <taxon>Streptophyta</taxon>
        <taxon>Embryophyta</taxon>
        <taxon>Tracheophyta</taxon>
        <taxon>Spermatophyta</taxon>
        <taxon>Magnoliopsida</taxon>
        <taxon>Ranunculales</taxon>
        <taxon>Papaveraceae</taxon>
        <taxon>Papaveroideae</taxon>
        <taxon>Papaver</taxon>
    </lineage>
</organism>
<sequence length="352" mass="39521">MNLCKSFTEILSSKSTIKRLLNPLLVIQSSQFSSKPIKTLKESEGPELFSNQEELGFPFKTTNPLQEYVVLDVPKPKEIPWQSSIANSVNLIGSVSIPIHFEESDDGKFRAGTILSMEKTQGSTPLWIPLIFEGYLAHIAACHLKEKDLIHVSGHLTGESPELSKERGHSSFQLMVRNISFVNESTQGKESCTTSKQDERASGLTVNTSKNASWKDLLDNPSQWTDYRKDKLDGVVKPKFPDFKHKDGGQALWIDGAPKWAISELQITFGKEEFSRSNAQTQQGSSSQGNTKKSSEESWKNLIDDPTNWWDNRAKKLNPKAPDFRNKVTREGIWLSSAPAWVSDKLPPLQPY</sequence>
<dbReference type="PROSITE" id="PS50935">
    <property type="entry name" value="SSB"/>
    <property type="match status" value="1"/>
</dbReference>